<dbReference type="OrthoDB" id="5464529at2"/>
<keyword evidence="2" id="KW-1185">Reference proteome</keyword>
<protein>
    <submittedName>
        <fullName evidence="1">Phage major capsid protein, P2 family</fullName>
    </submittedName>
</protein>
<dbReference type="InterPro" id="IPR006441">
    <property type="entry name" value="Phage_P2_GpN"/>
</dbReference>
<dbReference type="Proteomes" id="UP000265745">
    <property type="component" value="Unassembled WGS sequence"/>
</dbReference>
<dbReference type="RefSeq" id="WP_119701053.1">
    <property type="nucleotide sequence ID" value="NZ_QJSA01000005.1"/>
</dbReference>
<dbReference type="Pfam" id="PF05125">
    <property type="entry name" value="Phage_cap_P2"/>
    <property type="match status" value="1"/>
</dbReference>
<accession>A0A396RYH8</accession>
<evidence type="ECO:0000313" key="1">
    <source>
        <dbReference type="EMBL" id="RHW21684.1"/>
    </source>
</evidence>
<name>A0A396RYH8_9PSED</name>
<proteinExistence type="predicted"/>
<dbReference type="EMBL" id="QJSA01000005">
    <property type="protein sequence ID" value="RHW21684.1"/>
    <property type="molecule type" value="Genomic_DNA"/>
</dbReference>
<comment type="caution">
    <text evidence="1">The sequence shown here is derived from an EMBL/GenBank/DDBJ whole genome shotgun (WGS) entry which is preliminary data.</text>
</comment>
<organism evidence="1 2">
    <name type="scientific">Pseudomonas jilinensis</name>
    <dbReference type="NCBI Taxonomy" id="2078689"/>
    <lineage>
        <taxon>Bacteria</taxon>
        <taxon>Pseudomonadati</taxon>
        <taxon>Pseudomonadota</taxon>
        <taxon>Gammaproteobacteria</taxon>
        <taxon>Pseudomonadales</taxon>
        <taxon>Pseudomonadaceae</taxon>
        <taxon>Pseudomonas</taxon>
    </lineage>
</organism>
<gene>
    <name evidence="1" type="ORF">C2846_06965</name>
</gene>
<evidence type="ECO:0000313" key="2">
    <source>
        <dbReference type="Proteomes" id="UP000265745"/>
    </source>
</evidence>
<reference evidence="1 2" key="1">
    <citation type="submission" date="2018-06" db="EMBL/GenBank/DDBJ databases">
        <title>Pseudomonas jilinensis sp. nov., isolated from the production water of Jilin Oilfield in China.</title>
        <authorList>
            <person name="Wang J."/>
        </authorList>
    </citation>
    <scope>NUCLEOTIDE SEQUENCE [LARGE SCALE GENOMIC DNA]</scope>
    <source>
        <strain evidence="1 2">JS15-10A1</strain>
    </source>
</reference>
<dbReference type="NCBIfam" id="TIGR01551">
    <property type="entry name" value="major_capsid_P2"/>
    <property type="match status" value="1"/>
</dbReference>
<sequence length="339" mass="37918">MRNDTRKLFEAYCAALAQLNGVDPGTRSFTVEPSVQQTLETRMQESSAFLGSINMIGVSQQAGEKIGLGIGGPIAGTTDTNTADRQTSDPTNFDKHGYFCSQTNFDTHLRYTKLDAWRHFPDFQTRIRDLILRRQALDRIMIGFNGVSRAATSDKVANPMLQDVNVGWLQKYRQHAPSRVMAEVVESSGQVTYGEGGDYANLDALVYDAINNLIEPWYQEDTELVAICGRALLHDKYFPLVNQEQPASEKLATDIIISQKRIGGLPAVRVPYFPATAVMVTRLDNLSIYWQEGTRRRTVTDNAKRDRVENYESDNEAYVVEDYGCGCMVENITPAPVNP</sequence>
<dbReference type="AlphaFoldDB" id="A0A396RYH8"/>